<proteinExistence type="inferred from homology"/>
<dbReference type="InterPro" id="IPR029063">
    <property type="entry name" value="SAM-dependent_MTases_sf"/>
</dbReference>
<keyword evidence="2 8" id="KW-0489">Methyltransferase</keyword>
<evidence type="ECO:0000256" key="5">
    <source>
        <dbReference type="ARBA" id="ARBA00023098"/>
    </source>
</evidence>
<keyword evidence="5" id="KW-0443">Lipid metabolism</keyword>
<dbReference type="SUPFAM" id="SSF53335">
    <property type="entry name" value="S-adenosyl-L-methionine-dependent methyltransferases"/>
    <property type="match status" value="1"/>
</dbReference>
<dbReference type="Proteomes" id="UP000577707">
    <property type="component" value="Unassembled WGS sequence"/>
</dbReference>
<comment type="caution">
    <text evidence="8">The sequence shown here is derived from an EMBL/GenBank/DDBJ whole genome shotgun (WGS) entry which is preliminary data.</text>
</comment>
<dbReference type="PANTHER" id="PTHR43667:SF2">
    <property type="entry name" value="FATTY ACID C-METHYL TRANSFERASE"/>
    <property type="match status" value="1"/>
</dbReference>
<dbReference type="AlphaFoldDB" id="A0A7W5F832"/>
<gene>
    <name evidence="8" type="ORF">FHS12_001572</name>
</gene>
<evidence type="ECO:0000256" key="6">
    <source>
        <dbReference type="PIRSR" id="PIRSR003085-1"/>
    </source>
</evidence>
<evidence type="ECO:0000256" key="4">
    <source>
        <dbReference type="ARBA" id="ARBA00022691"/>
    </source>
</evidence>
<evidence type="ECO:0000256" key="1">
    <source>
        <dbReference type="ARBA" id="ARBA00010815"/>
    </source>
</evidence>
<evidence type="ECO:0000256" key="7">
    <source>
        <dbReference type="SAM" id="MobiDB-lite"/>
    </source>
</evidence>
<dbReference type="Gene3D" id="3.40.50.150">
    <property type="entry name" value="Vaccinia Virus protein VP39"/>
    <property type="match status" value="1"/>
</dbReference>
<dbReference type="InterPro" id="IPR003333">
    <property type="entry name" value="CMAS"/>
</dbReference>
<keyword evidence="4" id="KW-0949">S-adenosyl-L-methionine</keyword>
<dbReference type="Pfam" id="PF02353">
    <property type="entry name" value="CMAS"/>
    <property type="match status" value="1"/>
</dbReference>
<evidence type="ECO:0000256" key="2">
    <source>
        <dbReference type="ARBA" id="ARBA00022603"/>
    </source>
</evidence>
<dbReference type="InterPro" id="IPR050723">
    <property type="entry name" value="CFA/CMAS"/>
</dbReference>
<dbReference type="PANTHER" id="PTHR43667">
    <property type="entry name" value="CYCLOPROPANE-FATTY-ACYL-PHOSPHOLIPID SYNTHASE"/>
    <property type="match status" value="1"/>
</dbReference>
<sequence>MSAEPTTLDRPVHRAPMPTRSLKPGVAKQILRLATRRVPVDVALPDGSLLNRRGGSPAAGRPGIVLRRPESLYSRVAANPKIGIGEAYTAGDWDAADGTDLADALTPYAERLSGLLPAWMLRLRGLVDQPIPADQRGAVEDTQENISAHYDLGNDMFAAFLDPSLSYSSAMFDRTRPVVVQDLQEAQLRKVDAVLDLAGVGVGDDLLEIGTGWGTLAIEAARRGAQVTTVTLSVEQAAMARKRVEEAGFTDRVEVLVQDYRHVVGTFDAVVSVEMIEAVGERYWPQYFATLSRLVRPGGAIALQSILMPHQRYLATRRSYGWIQKHIFPGGLIPSATAISEHAGRVGLAVTRTDTFGADYAETLRRWRSAFLAAWPTIRSDTFGEEFRRTWEFYLAYCEAGFRAGVLDVAQIRLEADRRNMP</sequence>
<organism evidence="8 9">
    <name type="scientific">Nocardioides albus</name>
    <dbReference type="NCBI Taxonomy" id="1841"/>
    <lineage>
        <taxon>Bacteria</taxon>
        <taxon>Bacillati</taxon>
        <taxon>Actinomycetota</taxon>
        <taxon>Actinomycetes</taxon>
        <taxon>Propionibacteriales</taxon>
        <taxon>Nocardioidaceae</taxon>
        <taxon>Nocardioides</taxon>
    </lineage>
</organism>
<keyword evidence="3 8" id="KW-0808">Transferase</keyword>
<dbReference type="GO" id="GO:0032259">
    <property type="term" value="P:methylation"/>
    <property type="evidence" value="ECO:0007669"/>
    <property type="project" value="UniProtKB-KW"/>
</dbReference>
<dbReference type="GO" id="GO:0008610">
    <property type="term" value="P:lipid biosynthetic process"/>
    <property type="evidence" value="ECO:0007669"/>
    <property type="project" value="InterPro"/>
</dbReference>
<evidence type="ECO:0000256" key="3">
    <source>
        <dbReference type="ARBA" id="ARBA00022679"/>
    </source>
</evidence>
<name>A0A7W5F832_9ACTN</name>
<comment type="similarity">
    <text evidence="1">Belongs to the CFA/CMAS family.</text>
</comment>
<dbReference type="CDD" id="cd02440">
    <property type="entry name" value="AdoMet_MTases"/>
    <property type="match status" value="1"/>
</dbReference>
<protein>
    <submittedName>
        <fullName evidence="8">Cyclopropane-fatty-acyl-phospholipid synthase</fullName>
        <ecNumber evidence="8">2.1.1.79</ecNumber>
    </submittedName>
</protein>
<evidence type="ECO:0000313" key="9">
    <source>
        <dbReference type="Proteomes" id="UP000577707"/>
    </source>
</evidence>
<accession>A0A7W5F832</accession>
<dbReference type="EMBL" id="JACHXG010000003">
    <property type="protein sequence ID" value="MBB3088631.1"/>
    <property type="molecule type" value="Genomic_DNA"/>
</dbReference>
<dbReference type="GO" id="GO:0008825">
    <property type="term" value="F:cyclopropane-fatty-acyl-phospholipid synthase activity"/>
    <property type="evidence" value="ECO:0007669"/>
    <property type="project" value="UniProtKB-EC"/>
</dbReference>
<dbReference type="PIRSF" id="PIRSF003085">
    <property type="entry name" value="CMAS"/>
    <property type="match status" value="1"/>
</dbReference>
<dbReference type="EC" id="2.1.1.79" evidence="8"/>
<feature type="region of interest" description="Disordered" evidence="7">
    <location>
        <begin position="1"/>
        <end position="20"/>
    </location>
</feature>
<reference evidence="8 9" key="1">
    <citation type="submission" date="2020-08" db="EMBL/GenBank/DDBJ databases">
        <title>Genomic Encyclopedia of Type Strains, Phase III (KMG-III): the genomes of soil and plant-associated and newly described type strains.</title>
        <authorList>
            <person name="Whitman W."/>
        </authorList>
    </citation>
    <scope>NUCLEOTIDE SEQUENCE [LARGE SCALE GENOMIC DNA]</scope>
    <source>
        <strain evidence="8 9">CECT 3302</strain>
    </source>
</reference>
<evidence type="ECO:0000313" key="8">
    <source>
        <dbReference type="EMBL" id="MBB3088631.1"/>
    </source>
</evidence>
<keyword evidence="9" id="KW-1185">Reference proteome</keyword>
<dbReference type="RefSeq" id="WP_183543901.1">
    <property type="nucleotide sequence ID" value="NZ_BMQT01000003.1"/>
</dbReference>
<feature type="active site" evidence="6">
    <location>
        <position position="398"/>
    </location>
</feature>